<keyword evidence="10 13" id="KW-0472">Membrane</keyword>
<dbReference type="OrthoDB" id="46988at2759"/>
<evidence type="ECO:0000256" key="7">
    <source>
        <dbReference type="ARBA" id="ARBA00022832"/>
    </source>
</evidence>
<keyword evidence="6" id="KW-0812">Transmembrane</keyword>
<proteinExistence type="inferred from homology"/>
<keyword evidence="5 13" id="KW-0444">Lipid biosynthesis</keyword>
<dbReference type="GO" id="GO:0042761">
    <property type="term" value="P:very long-chain fatty acid biosynthetic process"/>
    <property type="evidence" value="ECO:0007669"/>
    <property type="project" value="TreeGrafter"/>
</dbReference>
<evidence type="ECO:0000256" key="3">
    <source>
        <dbReference type="ARBA" id="ARBA00007811"/>
    </source>
</evidence>
<keyword evidence="8" id="KW-1133">Transmembrane helix</keyword>
<evidence type="ECO:0000313" key="14">
    <source>
        <dbReference type="EMBL" id="KAI5081211.1"/>
    </source>
</evidence>
<comment type="catalytic activity">
    <reaction evidence="13">
        <text>a very-long-chain (3R)-3-hydroxyacyl-CoA = a very-long-chain (2E)-enoyl-CoA + H2O</text>
        <dbReference type="Rhea" id="RHEA:45812"/>
        <dbReference type="ChEBI" id="CHEBI:15377"/>
        <dbReference type="ChEBI" id="CHEBI:83728"/>
        <dbReference type="ChEBI" id="CHEBI:85440"/>
        <dbReference type="EC" id="4.2.1.134"/>
    </reaction>
</comment>
<dbReference type="EC" id="4.2.1.134" evidence="4 13"/>
<evidence type="ECO:0000313" key="15">
    <source>
        <dbReference type="Proteomes" id="UP000886520"/>
    </source>
</evidence>
<evidence type="ECO:0000256" key="13">
    <source>
        <dbReference type="RuleBase" id="RU363109"/>
    </source>
</evidence>
<keyword evidence="12 13" id="KW-0456">Lyase</keyword>
<dbReference type="Proteomes" id="UP000886520">
    <property type="component" value="Chromosome 4"/>
</dbReference>
<comment type="pathway">
    <text evidence="2 13">Lipid metabolism; fatty acid biosynthesis.</text>
</comment>
<gene>
    <name evidence="14" type="ORF">GOP47_0004394</name>
</gene>
<comment type="subcellular location">
    <subcellularLocation>
        <location evidence="13">Endoplasmic reticulum membrane</location>
        <topology evidence="13">Multi-pass membrane protein</topology>
    </subcellularLocation>
    <subcellularLocation>
        <location evidence="1">Membrane</location>
        <topology evidence="1">Multi-pass membrane protein</topology>
    </subcellularLocation>
</comment>
<dbReference type="PANTHER" id="PTHR11035">
    <property type="entry name" value="VERY-LONG-CHAIN (3R)-3-HYDROXYACYL-COA DEHYDRATASE"/>
    <property type="match status" value="1"/>
</dbReference>
<dbReference type="AlphaFoldDB" id="A0A9D4V7E2"/>
<comment type="caution">
    <text evidence="14">The sequence shown here is derived from an EMBL/GenBank/DDBJ whole genome shotgun (WGS) entry which is preliminary data.</text>
</comment>
<accession>A0A9D4V7E2</accession>
<dbReference type="PANTHER" id="PTHR11035:SF35">
    <property type="entry name" value="VERY-LONG-CHAIN (3R)-3-HYDROXYACYL-COA DEHYDRATASE"/>
    <property type="match status" value="1"/>
</dbReference>
<dbReference type="GO" id="GO:0102158">
    <property type="term" value="F:very-long-chain (3R)-3-hydroxyacyl-CoA dehydratase activity"/>
    <property type="evidence" value="ECO:0007669"/>
    <property type="project" value="UniProtKB-EC"/>
</dbReference>
<sequence>MARSIVLVLYLTAYNFAQALGWGVVLLRILGQAARKHSIEGTFDAAGDLVRLLQLSAFLEVVHAAAGIVPSGALTSFLQWGGRYHWIAAVVCNIKEVQRLPSVFITFAAWSLTEVVRYPQYALSTIGLCPWWLTWLRYSVFIPLYPIGALCGEGLAISKAVKSLQQSIQSATILLQFCYGRFDAVCIPVAEFIHLHVQEAANFPLYSMKGIASSLALEH</sequence>
<dbReference type="EMBL" id="JABFUD020000004">
    <property type="protein sequence ID" value="KAI5081211.1"/>
    <property type="molecule type" value="Genomic_DNA"/>
</dbReference>
<keyword evidence="13" id="KW-0256">Endoplasmic reticulum</keyword>
<dbReference type="InterPro" id="IPR007482">
    <property type="entry name" value="Tyr_Pase-like_PTPLA"/>
</dbReference>
<dbReference type="GO" id="GO:0005789">
    <property type="term" value="C:endoplasmic reticulum membrane"/>
    <property type="evidence" value="ECO:0007669"/>
    <property type="project" value="UniProtKB-SubCell"/>
</dbReference>
<evidence type="ECO:0000256" key="1">
    <source>
        <dbReference type="ARBA" id="ARBA00004141"/>
    </source>
</evidence>
<keyword evidence="15" id="KW-1185">Reference proteome</keyword>
<comment type="similarity">
    <text evidence="3 13">Belongs to the very long-chain fatty acids dehydratase HACD family.</text>
</comment>
<keyword evidence="9 13" id="KW-0443">Lipid metabolism</keyword>
<name>A0A9D4V7E2_ADICA</name>
<evidence type="ECO:0000256" key="5">
    <source>
        <dbReference type="ARBA" id="ARBA00022516"/>
    </source>
</evidence>
<evidence type="ECO:0000256" key="8">
    <source>
        <dbReference type="ARBA" id="ARBA00022989"/>
    </source>
</evidence>
<keyword evidence="11 13" id="KW-0275">Fatty acid biosynthesis</keyword>
<organism evidence="14 15">
    <name type="scientific">Adiantum capillus-veneris</name>
    <name type="common">Maidenhair fern</name>
    <dbReference type="NCBI Taxonomy" id="13818"/>
    <lineage>
        <taxon>Eukaryota</taxon>
        <taxon>Viridiplantae</taxon>
        <taxon>Streptophyta</taxon>
        <taxon>Embryophyta</taxon>
        <taxon>Tracheophyta</taxon>
        <taxon>Polypodiopsida</taxon>
        <taxon>Polypodiidae</taxon>
        <taxon>Polypodiales</taxon>
        <taxon>Pteridineae</taxon>
        <taxon>Pteridaceae</taxon>
        <taxon>Vittarioideae</taxon>
        <taxon>Adiantum</taxon>
    </lineage>
</organism>
<comment type="function">
    <text evidence="13">Catalyzes the third of the four reactions of the long-chain fatty acids elongation cycle. This endoplasmic reticulum-bound enzymatic process, allows the addition of two carbons to the chain of long- and very long-chain fatty acids/VLCFAs per cycle. This enzyme catalyzes the dehydration of the 3-hydroxyacyl-CoA intermediate into trans-2,3-enoyl-CoA, within each cycle of fatty acid elongation. Thereby, it participates to the production of VLCFAs of different chain lengths that are involved in multiple biological processes as precursors of membrane lipids and lipid mediators.</text>
</comment>
<evidence type="ECO:0000256" key="10">
    <source>
        <dbReference type="ARBA" id="ARBA00023136"/>
    </source>
</evidence>
<keyword evidence="7 13" id="KW-0276">Fatty acid metabolism</keyword>
<protein>
    <recommendedName>
        <fullName evidence="4 13">Very-long-chain (3R)-3-hydroxyacyl-CoA dehydratase</fullName>
        <ecNumber evidence="4 13">4.2.1.134</ecNumber>
    </recommendedName>
</protein>
<evidence type="ECO:0000256" key="4">
    <source>
        <dbReference type="ARBA" id="ARBA00013122"/>
    </source>
</evidence>
<evidence type="ECO:0000256" key="9">
    <source>
        <dbReference type="ARBA" id="ARBA00023098"/>
    </source>
</evidence>
<dbReference type="GO" id="GO:0030148">
    <property type="term" value="P:sphingolipid biosynthetic process"/>
    <property type="evidence" value="ECO:0007669"/>
    <property type="project" value="TreeGrafter"/>
</dbReference>
<evidence type="ECO:0000256" key="11">
    <source>
        <dbReference type="ARBA" id="ARBA00023160"/>
    </source>
</evidence>
<dbReference type="GO" id="GO:0030497">
    <property type="term" value="P:fatty acid elongation"/>
    <property type="evidence" value="ECO:0007669"/>
    <property type="project" value="TreeGrafter"/>
</dbReference>
<evidence type="ECO:0000256" key="2">
    <source>
        <dbReference type="ARBA" id="ARBA00005194"/>
    </source>
</evidence>
<reference evidence="14" key="1">
    <citation type="submission" date="2021-01" db="EMBL/GenBank/DDBJ databases">
        <title>Adiantum capillus-veneris genome.</title>
        <authorList>
            <person name="Fang Y."/>
            <person name="Liao Q."/>
        </authorList>
    </citation>
    <scope>NUCLEOTIDE SEQUENCE</scope>
    <source>
        <strain evidence="14">H3</strain>
        <tissue evidence="14">Leaf</tissue>
    </source>
</reference>
<dbReference type="Pfam" id="PF04387">
    <property type="entry name" value="PTPLA"/>
    <property type="match status" value="1"/>
</dbReference>
<evidence type="ECO:0000256" key="6">
    <source>
        <dbReference type="ARBA" id="ARBA00022692"/>
    </source>
</evidence>
<evidence type="ECO:0000256" key="12">
    <source>
        <dbReference type="ARBA" id="ARBA00023239"/>
    </source>
</evidence>